<evidence type="ECO:0000256" key="6">
    <source>
        <dbReference type="ARBA" id="ARBA00023002"/>
    </source>
</evidence>
<dbReference type="NCBIfam" id="TIGR01988">
    <property type="entry name" value="Ubi-OHases"/>
    <property type="match status" value="1"/>
</dbReference>
<dbReference type="PANTHER" id="PTHR43876">
    <property type="entry name" value="UBIQUINONE BIOSYNTHESIS MONOOXYGENASE COQ6, MITOCHONDRIAL"/>
    <property type="match status" value="1"/>
</dbReference>
<dbReference type="GO" id="GO:0016705">
    <property type="term" value="F:oxidoreductase activity, acting on paired donors, with incorporation or reduction of molecular oxygen"/>
    <property type="evidence" value="ECO:0007669"/>
    <property type="project" value="InterPro"/>
</dbReference>
<evidence type="ECO:0000256" key="5">
    <source>
        <dbReference type="ARBA" id="ARBA00022827"/>
    </source>
</evidence>
<dbReference type="PANTHER" id="PTHR43876:SF7">
    <property type="entry name" value="UBIQUINONE BIOSYNTHESIS MONOOXYGENASE COQ6, MITOCHONDRIAL"/>
    <property type="match status" value="1"/>
</dbReference>
<dbReference type="Gene3D" id="3.50.50.60">
    <property type="entry name" value="FAD/NAD(P)-binding domain"/>
    <property type="match status" value="2"/>
</dbReference>
<dbReference type="AlphaFoldDB" id="A0A2R8AT24"/>
<dbReference type="EMBL" id="OMOI01000002">
    <property type="protein sequence ID" value="SPF79181.1"/>
    <property type="molecule type" value="Genomic_DNA"/>
</dbReference>
<evidence type="ECO:0000256" key="1">
    <source>
        <dbReference type="ARBA" id="ARBA00001974"/>
    </source>
</evidence>
<dbReference type="GO" id="GO:0006744">
    <property type="term" value="P:ubiquinone biosynthetic process"/>
    <property type="evidence" value="ECO:0007669"/>
    <property type="project" value="UniProtKB-UniPathway"/>
</dbReference>
<dbReference type="InterPro" id="IPR018168">
    <property type="entry name" value="Ubi_Hdrlase_CS"/>
</dbReference>
<dbReference type="GO" id="GO:0071949">
    <property type="term" value="F:FAD binding"/>
    <property type="evidence" value="ECO:0007669"/>
    <property type="project" value="InterPro"/>
</dbReference>
<dbReference type="PRINTS" id="PR00420">
    <property type="entry name" value="RNGMNOXGNASE"/>
</dbReference>
<feature type="domain" description="FAD-binding" evidence="8">
    <location>
        <begin position="17"/>
        <end position="362"/>
    </location>
</feature>
<keyword evidence="6 9" id="KW-0560">Oxidoreductase</keyword>
<gene>
    <name evidence="9" type="primary">ubiH</name>
    <name evidence="9" type="ORF">ALP8811_03119</name>
</gene>
<dbReference type="FunFam" id="3.50.50.60:FF:000021">
    <property type="entry name" value="Ubiquinone biosynthesis monooxygenase COQ6"/>
    <property type="match status" value="1"/>
</dbReference>
<evidence type="ECO:0000313" key="9">
    <source>
        <dbReference type="EMBL" id="SPF79181.1"/>
    </source>
</evidence>
<evidence type="ECO:0000256" key="4">
    <source>
        <dbReference type="ARBA" id="ARBA00022630"/>
    </source>
</evidence>
<dbReference type="Proteomes" id="UP000244911">
    <property type="component" value="Unassembled WGS sequence"/>
</dbReference>
<keyword evidence="4" id="KW-0285">Flavoprotein</keyword>
<dbReference type="Pfam" id="PF01494">
    <property type="entry name" value="FAD_binding_3"/>
    <property type="match status" value="1"/>
</dbReference>
<comment type="similarity">
    <text evidence="3">Belongs to the UbiH/COQ6 family.</text>
</comment>
<keyword evidence="10" id="KW-1185">Reference proteome</keyword>
<dbReference type="InterPro" id="IPR002938">
    <property type="entry name" value="FAD-bd"/>
</dbReference>
<dbReference type="PROSITE" id="PS01304">
    <property type="entry name" value="UBIH"/>
    <property type="match status" value="1"/>
</dbReference>
<dbReference type="UniPathway" id="UPA00232"/>
<dbReference type="InterPro" id="IPR036188">
    <property type="entry name" value="FAD/NAD-bd_sf"/>
</dbReference>
<evidence type="ECO:0000256" key="7">
    <source>
        <dbReference type="ARBA" id="ARBA00023033"/>
    </source>
</evidence>
<keyword evidence="7" id="KW-0503">Monooxygenase</keyword>
<dbReference type="InterPro" id="IPR010971">
    <property type="entry name" value="UbiH/COQ6"/>
</dbReference>
<reference evidence="9 10" key="1">
    <citation type="submission" date="2018-03" db="EMBL/GenBank/DDBJ databases">
        <authorList>
            <person name="Keele B.F."/>
        </authorList>
    </citation>
    <scope>NUCLEOTIDE SEQUENCE [LARGE SCALE GENOMIC DNA]</scope>
    <source>
        <strain evidence="9 10">CECT 8811</strain>
    </source>
</reference>
<keyword evidence="5" id="KW-0274">FAD</keyword>
<name>A0A2R8AT24_9RHOB</name>
<accession>A0A2R8AT24</accession>
<comment type="pathway">
    <text evidence="2">Cofactor biosynthesis; ubiquinone biosynthesis.</text>
</comment>
<dbReference type="SUPFAM" id="SSF51905">
    <property type="entry name" value="FAD/NAD(P)-binding domain"/>
    <property type="match status" value="1"/>
</dbReference>
<organism evidence="9 10">
    <name type="scientific">Aliiroseovarius pelagivivens</name>
    <dbReference type="NCBI Taxonomy" id="1639690"/>
    <lineage>
        <taxon>Bacteria</taxon>
        <taxon>Pseudomonadati</taxon>
        <taxon>Pseudomonadota</taxon>
        <taxon>Alphaproteobacteria</taxon>
        <taxon>Rhodobacterales</taxon>
        <taxon>Paracoccaceae</taxon>
        <taxon>Aliiroseovarius</taxon>
    </lineage>
</organism>
<evidence type="ECO:0000313" key="10">
    <source>
        <dbReference type="Proteomes" id="UP000244911"/>
    </source>
</evidence>
<sequence length="420" mass="45531">MDNPKQRGQKEGMKHDADILIVGGGLNGPALALALGDTGFKVTMIDALPKGARGGDDFDGRGYALALASQRLLVALGVWPQVSEHAQPLLDIRISDGRPGEGPGPFVLEFDHAEIDEGPMGYMVEDRFLSRAFLDAVEAHPNITLIDQDTVVDQTIEPASVTLKLASGKTLTGRMVVGCDGRRTGTGERAGIKRHGHDYGQTSLVCAIDHELPHEGVAHQFFMPAGPLAILPLPGNQCSIVWTETHDEAARIHALDDEGYLEELRPRFGSFLGDISLAGKRFTYPLNLTVANSFIADRLALVGDAAHGMHPIAGQGLNAGLKDVAALAEVLTLARRRGEDIGRLDVLERYQQWRRWDISQMVMMTEATNRLFSNDNPILRVARDIGLGAVNAMPGLRRNFIREAAGLTGDLPRLLQGRQI</sequence>
<protein>
    <submittedName>
        <fullName evidence="9">2-octaprenyl-6-methoxyphenol hydroxylase</fullName>
        <ecNumber evidence="9">1.14.13.-</ecNumber>
    </submittedName>
</protein>
<evidence type="ECO:0000256" key="2">
    <source>
        <dbReference type="ARBA" id="ARBA00004749"/>
    </source>
</evidence>
<dbReference type="GO" id="GO:0004497">
    <property type="term" value="F:monooxygenase activity"/>
    <property type="evidence" value="ECO:0007669"/>
    <property type="project" value="UniProtKB-KW"/>
</dbReference>
<comment type="cofactor">
    <cofactor evidence="1">
        <name>FAD</name>
        <dbReference type="ChEBI" id="CHEBI:57692"/>
    </cofactor>
</comment>
<evidence type="ECO:0000256" key="3">
    <source>
        <dbReference type="ARBA" id="ARBA00005349"/>
    </source>
</evidence>
<dbReference type="GO" id="GO:0110142">
    <property type="term" value="C:ubiquinone biosynthesis complex"/>
    <property type="evidence" value="ECO:0007669"/>
    <property type="project" value="UniProtKB-ARBA"/>
</dbReference>
<dbReference type="InterPro" id="IPR051205">
    <property type="entry name" value="UbiH/COQ6_monooxygenase"/>
</dbReference>
<proteinExistence type="inferred from homology"/>
<dbReference type="EC" id="1.14.13.-" evidence="9"/>
<evidence type="ECO:0000259" key="8">
    <source>
        <dbReference type="Pfam" id="PF01494"/>
    </source>
</evidence>